<evidence type="ECO:0000256" key="1">
    <source>
        <dbReference type="SAM" id="Phobius"/>
    </source>
</evidence>
<feature type="transmembrane region" description="Helical" evidence="1">
    <location>
        <begin position="52"/>
        <end position="71"/>
    </location>
</feature>
<keyword evidence="1" id="KW-0812">Transmembrane</keyword>
<feature type="transmembrane region" description="Helical" evidence="1">
    <location>
        <begin position="83"/>
        <end position="111"/>
    </location>
</feature>
<dbReference type="KEGG" id="cli:Clim_1298"/>
<organism evidence="2 3">
    <name type="scientific">Chlorobium limicola (strain DSM 245 / NBRC 103803 / 6330)</name>
    <dbReference type="NCBI Taxonomy" id="290315"/>
    <lineage>
        <taxon>Bacteria</taxon>
        <taxon>Pseudomonadati</taxon>
        <taxon>Chlorobiota</taxon>
        <taxon>Chlorobiia</taxon>
        <taxon>Chlorobiales</taxon>
        <taxon>Chlorobiaceae</taxon>
        <taxon>Chlorobium/Pelodictyon group</taxon>
        <taxon>Chlorobium</taxon>
    </lineage>
</organism>
<gene>
    <name evidence="2" type="ordered locus">Clim_1298</name>
</gene>
<dbReference type="AlphaFoldDB" id="B3ECT9"/>
<keyword evidence="1" id="KW-0472">Membrane</keyword>
<dbReference type="EMBL" id="CP001097">
    <property type="protein sequence ID" value="ACD90364.1"/>
    <property type="molecule type" value="Genomic_DNA"/>
</dbReference>
<evidence type="ECO:0000313" key="2">
    <source>
        <dbReference type="EMBL" id="ACD90364.1"/>
    </source>
</evidence>
<dbReference type="RefSeq" id="WP_012466241.1">
    <property type="nucleotide sequence ID" value="NC_010803.1"/>
</dbReference>
<name>B3ECT9_CHLL2</name>
<sequence>MTATGRKQLVFFAALWIVAFFLNFFWESLHGLLFVDHPAMEAASYVPMMLEMASYDAVAVLGLYLFVALVFRSLLRENTVSHTALFFLVAIIAAAVGEYAAVQILHAWAYLPSMPTVSGIGLLPLMQLAVTGVASIFVAGKLSSVNAD</sequence>
<keyword evidence="1" id="KW-1133">Transmembrane helix</keyword>
<reference evidence="2 3" key="1">
    <citation type="submission" date="2008-05" db="EMBL/GenBank/DDBJ databases">
        <title>Complete sequence of Chlorobium limicola DSM 245.</title>
        <authorList>
            <consortium name="US DOE Joint Genome Institute"/>
            <person name="Lucas S."/>
            <person name="Copeland A."/>
            <person name="Lapidus A."/>
            <person name="Glavina del Rio T."/>
            <person name="Dalin E."/>
            <person name="Tice H."/>
            <person name="Bruce D."/>
            <person name="Goodwin L."/>
            <person name="Pitluck S."/>
            <person name="Schmutz J."/>
            <person name="Larimer F."/>
            <person name="Land M."/>
            <person name="Hauser L."/>
            <person name="Kyrpides N."/>
            <person name="Ovchinnikova G."/>
            <person name="Zhao F."/>
            <person name="Li T."/>
            <person name="Liu Z."/>
            <person name="Overmann J."/>
            <person name="Bryant D.A."/>
            <person name="Richardson P."/>
        </authorList>
    </citation>
    <scope>NUCLEOTIDE SEQUENCE [LARGE SCALE GENOMIC DNA]</scope>
    <source>
        <strain evidence="3">DSM 245 / NBRC 103803 / 6330</strain>
    </source>
</reference>
<proteinExistence type="predicted"/>
<feature type="transmembrane region" description="Helical" evidence="1">
    <location>
        <begin position="117"/>
        <end position="139"/>
    </location>
</feature>
<dbReference type="HOGENOM" id="CLU_124441_0_0_10"/>
<feature type="transmembrane region" description="Helical" evidence="1">
    <location>
        <begin position="9"/>
        <end position="26"/>
    </location>
</feature>
<evidence type="ECO:0000313" key="3">
    <source>
        <dbReference type="Proteomes" id="UP000008841"/>
    </source>
</evidence>
<dbReference type="eggNOG" id="ENOG50303FJ">
    <property type="taxonomic scope" value="Bacteria"/>
</dbReference>
<protein>
    <submittedName>
        <fullName evidence="2">Uncharacterized protein</fullName>
    </submittedName>
</protein>
<dbReference type="OrthoDB" id="598512at2"/>
<dbReference type="Proteomes" id="UP000008841">
    <property type="component" value="Chromosome"/>
</dbReference>
<accession>B3ECT9</accession>